<organism evidence="1 2">
    <name type="scientific">Candidatus Falkowbacteria bacterium RIFOXYC2_FULL_36_12</name>
    <dbReference type="NCBI Taxonomy" id="1798002"/>
    <lineage>
        <taxon>Bacteria</taxon>
        <taxon>Candidatus Falkowiibacteriota</taxon>
    </lineage>
</organism>
<protein>
    <submittedName>
        <fullName evidence="1">Uncharacterized protein</fullName>
    </submittedName>
</protein>
<name>A0A1F5T0L5_9BACT</name>
<gene>
    <name evidence="1" type="ORF">A2478_03075</name>
</gene>
<evidence type="ECO:0000313" key="2">
    <source>
        <dbReference type="Proteomes" id="UP000179001"/>
    </source>
</evidence>
<reference evidence="1 2" key="1">
    <citation type="journal article" date="2016" name="Nat. Commun.">
        <title>Thousands of microbial genomes shed light on interconnected biogeochemical processes in an aquifer system.</title>
        <authorList>
            <person name="Anantharaman K."/>
            <person name="Brown C.T."/>
            <person name="Hug L.A."/>
            <person name="Sharon I."/>
            <person name="Castelle C.J."/>
            <person name="Probst A.J."/>
            <person name="Thomas B.C."/>
            <person name="Singh A."/>
            <person name="Wilkins M.J."/>
            <person name="Karaoz U."/>
            <person name="Brodie E.L."/>
            <person name="Williams K.H."/>
            <person name="Hubbard S.S."/>
            <person name="Banfield J.F."/>
        </authorList>
    </citation>
    <scope>NUCLEOTIDE SEQUENCE [LARGE SCALE GENOMIC DNA]</scope>
</reference>
<proteinExistence type="predicted"/>
<dbReference type="EMBL" id="MFGJ01000006">
    <property type="protein sequence ID" value="OGF32283.1"/>
    <property type="molecule type" value="Genomic_DNA"/>
</dbReference>
<evidence type="ECO:0000313" key="1">
    <source>
        <dbReference type="EMBL" id="OGF32283.1"/>
    </source>
</evidence>
<accession>A0A1F5T0L5</accession>
<dbReference type="Proteomes" id="UP000179001">
    <property type="component" value="Unassembled WGS sequence"/>
</dbReference>
<comment type="caution">
    <text evidence="1">The sequence shown here is derived from an EMBL/GenBank/DDBJ whole genome shotgun (WGS) entry which is preliminary data.</text>
</comment>
<sequence>MTDIHRPFHPLSGVFGTIFFDQVAELSRQRIRIIGFRTPDALSDTSSEPGLPLRIYILGSINSNNHYNEFYFLSLYQLKILKLELETMKKYRQTEMSREFGDHFLVTVFTRPETIDHVVFDCLPKLKFTPDEFDQLKNFLGEVLKAET</sequence>
<dbReference type="AlphaFoldDB" id="A0A1F5T0L5"/>
<dbReference type="STRING" id="1798002.A2478_03075"/>